<dbReference type="Pfam" id="PF01625">
    <property type="entry name" value="PMSR"/>
    <property type="match status" value="1"/>
</dbReference>
<dbReference type="STRING" id="1192197.JBW_04203"/>
<protein>
    <recommendedName>
        <fullName evidence="4">Peptide methionine sulfoxide reductase MsrA</fullName>
        <shortName evidence="4">Protein-methionine-S-oxide reductase</shortName>
        <ecNumber evidence="4">1.8.4.11</ecNumber>
    </recommendedName>
    <alternativeName>
        <fullName evidence="4">Peptide-methionine (S)-S-oxide reductase</fullName>
        <shortName evidence="4">Peptide Met(O) reductase</shortName>
    </alternativeName>
</protein>
<dbReference type="NCBIfam" id="TIGR00401">
    <property type="entry name" value="msrA"/>
    <property type="match status" value="1"/>
</dbReference>
<evidence type="ECO:0000259" key="5">
    <source>
        <dbReference type="Pfam" id="PF01625"/>
    </source>
</evidence>
<dbReference type="EC" id="1.8.4.11" evidence="4"/>
<comment type="catalytic activity">
    <reaction evidence="2 4">
        <text>L-methionyl-[protein] + [thioredoxin]-disulfide + H2O = L-methionyl-(S)-S-oxide-[protein] + [thioredoxin]-dithiol</text>
        <dbReference type="Rhea" id="RHEA:14217"/>
        <dbReference type="Rhea" id="RHEA-COMP:10698"/>
        <dbReference type="Rhea" id="RHEA-COMP:10700"/>
        <dbReference type="Rhea" id="RHEA-COMP:12313"/>
        <dbReference type="Rhea" id="RHEA-COMP:12315"/>
        <dbReference type="ChEBI" id="CHEBI:15377"/>
        <dbReference type="ChEBI" id="CHEBI:16044"/>
        <dbReference type="ChEBI" id="CHEBI:29950"/>
        <dbReference type="ChEBI" id="CHEBI:44120"/>
        <dbReference type="ChEBI" id="CHEBI:50058"/>
        <dbReference type="EC" id="1.8.4.11"/>
    </reaction>
</comment>
<name>I9DBL4_9FIRM</name>
<dbReference type="GO" id="GO:0008113">
    <property type="term" value="F:peptide-methionine (S)-S-oxide reductase activity"/>
    <property type="evidence" value="ECO:0007669"/>
    <property type="project" value="UniProtKB-UniRule"/>
</dbReference>
<dbReference type="SUPFAM" id="SSF55068">
    <property type="entry name" value="Peptide methionine sulfoxide reductase"/>
    <property type="match status" value="1"/>
</dbReference>
<dbReference type="KEGG" id="pft:JBW_04203"/>
<evidence type="ECO:0000256" key="4">
    <source>
        <dbReference type="HAMAP-Rule" id="MF_01401"/>
    </source>
</evidence>
<evidence type="ECO:0000256" key="1">
    <source>
        <dbReference type="ARBA" id="ARBA00023002"/>
    </source>
</evidence>
<proteinExistence type="inferred from homology"/>
<dbReference type="EMBL" id="CP010978">
    <property type="protein sequence ID" value="AJQ29534.1"/>
    <property type="molecule type" value="Genomic_DNA"/>
</dbReference>
<comment type="catalytic activity">
    <reaction evidence="3 4">
        <text>[thioredoxin]-disulfide + L-methionine + H2O = L-methionine (S)-S-oxide + [thioredoxin]-dithiol</text>
        <dbReference type="Rhea" id="RHEA:19993"/>
        <dbReference type="Rhea" id="RHEA-COMP:10698"/>
        <dbReference type="Rhea" id="RHEA-COMP:10700"/>
        <dbReference type="ChEBI" id="CHEBI:15377"/>
        <dbReference type="ChEBI" id="CHEBI:29950"/>
        <dbReference type="ChEBI" id="CHEBI:50058"/>
        <dbReference type="ChEBI" id="CHEBI:57844"/>
        <dbReference type="ChEBI" id="CHEBI:58772"/>
        <dbReference type="EC" id="1.8.4.11"/>
    </reaction>
</comment>
<comment type="function">
    <text evidence="4">Has an important function as a repair enzyme for proteins that have been inactivated by oxidation. Catalyzes the reversible oxidation-reduction of methionine sulfoxide in proteins to methionine.</text>
</comment>
<feature type="domain" description="Peptide methionine sulphoxide reductase MsrA" evidence="5">
    <location>
        <begin position="4"/>
        <end position="153"/>
    </location>
</feature>
<dbReference type="Gene3D" id="3.30.1060.10">
    <property type="entry name" value="Peptide methionine sulphoxide reductase MsrA"/>
    <property type="match status" value="1"/>
</dbReference>
<sequence length="174" mass="20261">MKRIWLAGGCFWGVEAYFQQLKGVVDTKVGYGQGQIENPTYQQVCSGTTGHTEVCEVTYHEEMLPLRKLLGHFFRIIDPVTLNRQGPDQGTQYRSGVYYSDEMEKKCILEFIKEQQSSYSEPIVVEVEPVKNFYLAEAYHQDYLQKTPNGYCHVNLMLAKPEEKKTFQHYQLMR</sequence>
<reference evidence="6 7" key="1">
    <citation type="journal article" date="2015" name="Genome Announc.">
        <title>Complete Genome Sequence of Pelosinus fermentans JBW45, a Member of a Remarkably Competitive Group of Negativicutes in the Firmicutes Phylum.</title>
        <authorList>
            <person name="De Leon K.B."/>
            <person name="Utturkar S.M."/>
            <person name="Camilleri L.B."/>
            <person name="Elias D.A."/>
            <person name="Arkin A.P."/>
            <person name="Fields M.W."/>
            <person name="Brown S.D."/>
            <person name="Wall J.D."/>
        </authorList>
    </citation>
    <scope>NUCLEOTIDE SEQUENCE [LARGE SCALE GENOMIC DNA]</scope>
    <source>
        <strain evidence="6 7">JBW45</strain>
    </source>
</reference>
<gene>
    <name evidence="4" type="primary">msrA</name>
    <name evidence="6" type="ORF">JBW_04203</name>
</gene>
<dbReference type="HOGENOM" id="CLU_031040_10_2_9"/>
<dbReference type="RefSeq" id="WP_007960330.1">
    <property type="nucleotide sequence ID" value="NZ_CP010978.1"/>
</dbReference>
<dbReference type="InterPro" id="IPR050162">
    <property type="entry name" value="MsrA_MetSO_reductase"/>
</dbReference>
<dbReference type="GO" id="GO:0033744">
    <property type="term" value="F:L-methionine:thioredoxin-disulfide S-oxidoreductase activity"/>
    <property type="evidence" value="ECO:0007669"/>
    <property type="project" value="RHEA"/>
</dbReference>
<evidence type="ECO:0000256" key="3">
    <source>
        <dbReference type="ARBA" id="ARBA00048782"/>
    </source>
</evidence>
<accession>I9DBL4</accession>
<dbReference type="AlphaFoldDB" id="I9DBL4"/>
<dbReference type="GO" id="GO:0005737">
    <property type="term" value="C:cytoplasm"/>
    <property type="evidence" value="ECO:0007669"/>
    <property type="project" value="TreeGrafter"/>
</dbReference>
<reference evidence="7" key="2">
    <citation type="submission" date="2015-02" db="EMBL/GenBank/DDBJ databases">
        <title>Complete Genome Sequence of Pelosinus fermentans JBW45.</title>
        <authorList>
            <person name="De Leon K.B."/>
            <person name="Utturkar S.M."/>
            <person name="Camilleri L.B."/>
            <person name="Arkin A.P."/>
            <person name="Fields M.W."/>
            <person name="Brown S.D."/>
            <person name="Wall J.D."/>
        </authorList>
    </citation>
    <scope>NUCLEOTIDE SEQUENCE [LARGE SCALE GENOMIC DNA]</scope>
    <source>
        <strain evidence="7">JBW45</strain>
    </source>
</reference>
<dbReference type="HAMAP" id="MF_01401">
    <property type="entry name" value="MsrA"/>
    <property type="match status" value="1"/>
</dbReference>
<dbReference type="OrthoDB" id="4174719at2"/>
<comment type="similarity">
    <text evidence="4">Belongs to the MsrA Met sulfoxide reductase family.</text>
</comment>
<evidence type="ECO:0000256" key="2">
    <source>
        <dbReference type="ARBA" id="ARBA00047806"/>
    </source>
</evidence>
<dbReference type="GO" id="GO:0034599">
    <property type="term" value="P:cellular response to oxidative stress"/>
    <property type="evidence" value="ECO:0007669"/>
    <property type="project" value="TreeGrafter"/>
</dbReference>
<dbReference type="InterPro" id="IPR036509">
    <property type="entry name" value="Met_Sox_Rdtase_MsrA_sf"/>
</dbReference>
<organism evidence="6 7">
    <name type="scientific">Pelosinus fermentans JBW45</name>
    <dbReference type="NCBI Taxonomy" id="1192197"/>
    <lineage>
        <taxon>Bacteria</taxon>
        <taxon>Bacillati</taxon>
        <taxon>Bacillota</taxon>
        <taxon>Negativicutes</taxon>
        <taxon>Selenomonadales</taxon>
        <taxon>Sporomusaceae</taxon>
        <taxon>Pelosinus</taxon>
    </lineage>
</organism>
<dbReference type="PANTHER" id="PTHR42799">
    <property type="entry name" value="MITOCHONDRIAL PEPTIDE METHIONINE SULFOXIDE REDUCTASE"/>
    <property type="match status" value="1"/>
</dbReference>
<evidence type="ECO:0000313" key="7">
    <source>
        <dbReference type="Proteomes" id="UP000005361"/>
    </source>
</evidence>
<feature type="active site" evidence="4">
    <location>
        <position position="10"/>
    </location>
</feature>
<evidence type="ECO:0000313" key="6">
    <source>
        <dbReference type="EMBL" id="AJQ29534.1"/>
    </source>
</evidence>
<dbReference type="InterPro" id="IPR002569">
    <property type="entry name" value="Met_Sox_Rdtase_MsrA_dom"/>
</dbReference>
<keyword evidence="1 4" id="KW-0560">Oxidoreductase</keyword>
<dbReference type="Proteomes" id="UP000005361">
    <property type="component" value="Chromosome"/>
</dbReference>
<dbReference type="PANTHER" id="PTHR42799:SF2">
    <property type="entry name" value="MITOCHONDRIAL PEPTIDE METHIONINE SULFOXIDE REDUCTASE"/>
    <property type="match status" value="1"/>
</dbReference>